<evidence type="ECO:0000313" key="2">
    <source>
        <dbReference type="EMBL" id="RDY24195.1"/>
    </source>
</evidence>
<name>A0A371IUP7_9FIRM</name>
<organism evidence="2 3">
    <name type="scientific">Romboutsia maritimum</name>
    <dbReference type="NCBI Taxonomy" id="2020948"/>
    <lineage>
        <taxon>Bacteria</taxon>
        <taxon>Bacillati</taxon>
        <taxon>Bacillota</taxon>
        <taxon>Clostridia</taxon>
        <taxon>Peptostreptococcales</taxon>
        <taxon>Peptostreptococcaceae</taxon>
        <taxon>Romboutsia</taxon>
    </lineage>
</organism>
<sequence>MNTISLTNISLYFSFFFFLFTFFIYFFFLLFLLLVLLNPLTIILLPSTDSSAIIAPSSAPNCCLLVCCFNLFIPFLVVNIAKSEDIIAKKAINILKSSSFNSSDNAKASVDESIT</sequence>
<dbReference type="EMBL" id="NOJZ02000004">
    <property type="protein sequence ID" value="RDY24195.1"/>
    <property type="molecule type" value="Genomic_DNA"/>
</dbReference>
<feature type="transmembrane region" description="Helical" evidence="1">
    <location>
        <begin position="58"/>
        <end position="81"/>
    </location>
</feature>
<reference evidence="2 3" key="1">
    <citation type="journal article" date="2017" name="Genome Announc.">
        <title>Draft Genome Sequence of Romboutsia maritimum sp. nov. Strain CCRI-22766(T), Isolated from Coastal Estuarine Mud.</title>
        <authorList>
            <person name="Maheux A.F."/>
            <person name="Boudreau D.K."/>
            <person name="Berube E."/>
            <person name="Boissinot M."/>
            <person name="Raymond F."/>
            <person name="Brodeur S."/>
            <person name="Corbeil J."/>
            <person name="Brightwell G."/>
            <person name="Broda D."/>
            <person name="Omar R.F."/>
            <person name="Bergeron M.G."/>
        </authorList>
    </citation>
    <scope>NUCLEOTIDE SEQUENCE [LARGE SCALE GENOMIC DNA]</scope>
    <source>
        <strain evidence="2 3">CCRI-22766</strain>
    </source>
</reference>
<evidence type="ECO:0000313" key="3">
    <source>
        <dbReference type="Proteomes" id="UP000243494"/>
    </source>
</evidence>
<dbReference type="Proteomes" id="UP000243494">
    <property type="component" value="Unassembled WGS sequence"/>
</dbReference>
<comment type="caution">
    <text evidence="2">The sequence shown here is derived from an EMBL/GenBank/DDBJ whole genome shotgun (WGS) entry which is preliminary data.</text>
</comment>
<proteinExistence type="predicted"/>
<keyword evidence="1" id="KW-0472">Membrane</keyword>
<dbReference type="AlphaFoldDB" id="A0A371IUP7"/>
<keyword evidence="1" id="KW-1133">Transmembrane helix</keyword>
<protein>
    <submittedName>
        <fullName evidence="2">Uncharacterized protein</fullName>
    </submittedName>
</protein>
<accession>A0A371IUP7</accession>
<keyword evidence="1" id="KW-0812">Transmembrane</keyword>
<feature type="transmembrane region" description="Helical" evidence="1">
    <location>
        <begin position="12"/>
        <end position="38"/>
    </location>
</feature>
<gene>
    <name evidence="2" type="ORF">CHF27_003710</name>
</gene>
<evidence type="ECO:0000256" key="1">
    <source>
        <dbReference type="SAM" id="Phobius"/>
    </source>
</evidence>
<keyword evidence="3" id="KW-1185">Reference proteome</keyword>